<dbReference type="Proteomes" id="UP000651482">
    <property type="component" value="Unassembled WGS sequence"/>
</dbReference>
<evidence type="ECO:0000256" key="2">
    <source>
        <dbReference type="RuleBase" id="RU362039"/>
    </source>
</evidence>
<evidence type="ECO:0000313" key="4">
    <source>
        <dbReference type="EMBL" id="MBC8533916.1"/>
    </source>
</evidence>
<keyword evidence="5" id="KW-1185">Reference proteome</keyword>
<dbReference type="InterPro" id="IPR024654">
    <property type="entry name" value="Calcineurin-like_PHP_lpxH"/>
</dbReference>
<dbReference type="NCBIfam" id="TIGR00040">
    <property type="entry name" value="yfcE"/>
    <property type="match status" value="1"/>
</dbReference>
<keyword evidence="2" id="KW-0479">Metal-binding</keyword>
<feature type="domain" description="Calcineurin-like phosphoesterase" evidence="3">
    <location>
        <begin position="1"/>
        <end position="161"/>
    </location>
</feature>
<comment type="similarity">
    <text evidence="1 2">Belongs to the metallophosphoesterase superfamily. YfcE family.</text>
</comment>
<dbReference type="EMBL" id="JACRSN010000010">
    <property type="protein sequence ID" value="MBC8533916.1"/>
    <property type="molecule type" value="Genomic_DNA"/>
</dbReference>
<dbReference type="NCBIfam" id="NF006988">
    <property type="entry name" value="PRK09453.1"/>
    <property type="match status" value="1"/>
</dbReference>
<protein>
    <recommendedName>
        <fullName evidence="2">Phosphoesterase</fullName>
        <ecNumber evidence="2">3.1.4.-</ecNumber>
    </recommendedName>
</protein>
<dbReference type="InterPro" id="IPR029052">
    <property type="entry name" value="Metallo-depent_PP-like"/>
</dbReference>
<dbReference type="AlphaFoldDB" id="A0A926HSY8"/>
<comment type="cofactor">
    <cofactor evidence="2">
        <name>a divalent metal cation</name>
        <dbReference type="ChEBI" id="CHEBI:60240"/>
    </cofactor>
</comment>
<dbReference type="InterPro" id="IPR000979">
    <property type="entry name" value="Phosphodiesterase_MJ0936/Vps29"/>
</dbReference>
<dbReference type="GO" id="GO:0016787">
    <property type="term" value="F:hydrolase activity"/>
    <property type="evidence" value="ECO:0007669"/>
    <property type="project" value="UniProtKB-UniRule"/>
</dbReference>
<evidence type="ECO:0000313" key="5">
    <source>
        <dbReference type="Proteomes" id="UP000651482"/>
    </source>
</evidence>
<name>A0A926HSY8_9FIRM</name>
<comment type="caution">
    <text evidence="4">The sequence shown here is derived from an EMBL/GenBank/DDBJ whole genome shotgun (WGS) entry which is preliminary data.</text>
</comment>
<keyword evidence="4" id="KW-0378">Hydrolase</keyword>
<dbReference type="Gene3D" id="3.60.21.10">
    <property type="match status" value="1"/>
</dbReference>
<evidence type="ECO:0000256" key="1">
    <source>
        <dbReference type="ARBA" id="ARBA00008950"/>
    </source>
</evidence>
<dbReference type="PANTHER" id="PTHR11124">
    <property type="entry name" value="VACUOLAR SORTING PROTEIN VPS29"/>
    <property type="match status" value="1"/>
</dbReference>
<dbReference type="EC" id="3.1.4.-" evidence="2"/>
<dbReference type="SUPFAM" id="SSF56300">
    <property type="entry name" value="Metallo-dependent phosphatases"/>
    <property type="match status" value="1"/>
</dbReference>
<sequence>MKWMIASDLHGSADYCEELLRQYACEKADRLLLLGDLLYHGPRNDLPKGYAPKKVLAALNAHRDEILCVRGNCDTEVDQMVLLFPILADYAVLDLGESLLYATHGHRYNEANLPPLKTGDILLHGHTHIPKCTEHETYVCMNPGSVSIPKENSPHSYMTLENGVFLWKTLAGEIYREYRLLSPRTKDK</sequence>
<dbReference type="GO" id="GO:0046872">
    <property type="term" value="F:metal ion binding"/>
    <property type="evidence" value="ECO:0007669"/>
    <property type="project" value="UniProtKB-KW"/>
</dbReference>
<proteinExistence type="inferred from homology"/>
<dbReference type="RefSeq" id="WP_249319570.1">
    <property type="nucleotide sequence ID" value="NZ_JACRSN010000010.1"/>
</dbReference>
<gene>
    <name evidence="4" type="primary">yfcE</name>
    <name evidence="4" type="ORF">IAG03_07850</name>
</gene>
<organism evidence="4 5">
    <name type="scientific">Yeguia hominis</name>
    <dbReference type="NCBI Taxonomy" id="2763662"/>
    <lineage>
        <taxon>Bacteria</taxon>
        <taxon>Bacillati</taxon>
        <taxon>Bacillota</taxon>
        <taxon>Clostridia</taxon>
        <taxon>Eubacteriales</taxon>
        <taxon>Yeguiaceae</taxon>
        <taxon>Yeguia</taxon>
    </lineage>
</organism>
<evidence type="ECO:0000259" key="3">
    <source>
        <dbReference type="Pfam" id="PF12850"/>
    </source>
</evidence>
<dbReference type="Pfam" id="PF12850">
    <property type="entry name" value="Metallophos_2"/>
    <property type="match status" value="1"/>
</dbReference>
<accession>A0A926HSY8</accession>
<reference evidence="4" key="1">
    <citation type="submission" date="2020-08" db="EMBL/GenBank/DDBJ databases">
        <title>Genome public.</title>
        <authorList>
            <person name="Liu C."/>
            <person name="Sun Q."/>
        </authorList>
    </citation>
    <scope>NUCLEOTIDE SEQUENCE</scope>
    <source>
        <strain evidence="4">NSJ-40</strain>
    </source>
</reference>